<name>A0A0D7BQV0_9AGAR</name>
<organism evidence="1 2">
    <name type="scientific">Cylindrobasidium torrendii FP15055 ss-10</name>
    <dbReference type="NCBI Taxonomy" id="1314674"/>
    <lineage>
        <taxon>Eukaryota</taxon>
        <taxon>Fungi</taxon>
        <taxon>Dikarya</taxon>
        <taxon>Basidiomycota</taxon>
        <taxon>Agaricomycotina</taxon>
        <taxon>Agaricomycetes</taxon>
        <taxon>Agaricomycetidae</taxon>
        <taxon>Agaricales</taxon>
        <taxon>Marasmiineae</taxon>
        <taxon>Physalacriaceae</taxon>
        <taxon>Cylindrobasidium</taxon>
    </lineage>
</organism>
<dbReference type="AlphaFoldDB" id="A0A0D7BQV0"/>
<keyword evidence="2" id="KW-1185">Reference proteome</keyword>
<dbReference type="Proteomes" id="UP000054007">
    <property type="component" value="Unassembled WGS sequence"/>
</dbReference>
<dbReference type="EMBL" id="KN880448">
    <property type="protein sequence ID" value="KIY71981.1"/>
    <property type="molecule type" value="Genomic_DNA"/>
</dbReference>
<evidence type="ECO:0000313" key="2">
    <source>
        <dbReference type="Proteomes" id="UP000054007"/>
    </source>
</evidence>
<accession>A0A0D7BQV0</accession>
<protein>
    <submittedName>
        <fullName evidence="1">Uncharacterized protein</fullName>
    </submittedName>
</protein>
<proteinExistence type="predicted"/>
<gene>
    <name evidence="1" type="ORF">CYLTODRAFT_79549</name>
</gene>
<reference evidence="1 2" key="1">
    <citation type="journal article" date="2015" name="Fungal Genet. Biol.">
        <title>Evolution of novel wood decay mechanisms in Agaricales revealed by the genome sequences of Fistulina hepatica and Cylindrobasidium torrendii.</title>
        <authorList>
            <person name="Floudas D."/>
            <person name="Held B.W."/>
            <person name="Riley R."/>
            <person name="Nagy L.G."/>
            <person name="Koehler G."/>
            <person name="Ransdell A.S."/>
            <person name="Younus H."/>
            <person name="Chow J."/>
            <person name="Chiniquy J."/>
            <person name="Lipzen A."/>
            <person name="Tritt A."/>
            <person name="Sun H."/>
            <person name="Haridas S."/>
            <person name="LaButti K."/>
            <person name="Ohm R.A."/>
            <person name="Kues U."/>
            <person name="Blanchette R.A."/>
            <person name="Grigoriev I.V."/>
            <person name="Minto R.E."/>
            <person name="Hibbett D.S."/>
        </authorList>
    </citation>
    <scope>NUCLEOTIDE SEQUENCE [LARGE SCALE GENOMIC DNA]</scope>
    <source>
        <strain evidence="1 2">FP15055 ss-10</strain>
    </source>
</reference>
<evidence type="ECO:0000313" key="1">
    <source>
        <dbReference type="EMBL" id="KIY71981.1"/>
    </source>
</evidence>
<sequence>MYTYCSCSAPCFALPCLVFSSYCVTSDLLKMFRLHRFTGSNTRIRVKASIRCYTSLSSTTRTNGIQRK</sequence>